<evidence type="ECO:0000313" key="4">
    <source>
        <dbReference type="Proteomes" id="UP000318053"/>
    </source>
</evidence>
<evidence type="ECO:0000256" key="1">
    <source>
        <dbReference type="SAM" id="MobiDB-lite"/>
    </source>
</evidence>
<keyword evidence="2" id="KW-0472">Membrane</keyword>
<feature type="region of interest" description="Disordered" evidence="1">
    <location>
        <begin position="497"/>
        <end position="526"/>
    </location>
</feature>
<evidence type="ECO:0000256" key="2">
    <source>
        <dbReference type="SAM" id="Phobius"/>
    </source>
</evidence>
<reference evidence="3 4" key="1">
    <citation type="submission" date="2019-02" db="EMBL/GenBank/DDBJ databases">
        <title>Deep-cultivation of Planctomycetes and their phenomic and genomic characterization uncovers novel biology.</title>
        <authorList>
            <person name="Wiegand S."/>
            <person name="Jogler M."/>
            <person name="Boedeker C."/>
            <person name="Pinto D."/>
            <person name="Vollmers J."/>
            <person name="Rivas-Marin E."/>
            <person name="Kohn T."/>
            <person name="Peeters S.H."/>
            <person name="Heuer A."/>
            <person name="Rast P."/>
            <person name="Oberbeckmann S."/>
            <person name="Bunk B."/>
            <person name="Jeske O."/>
            <person name="Meyerdierks A."/>
            <person name="Storesund J.E."/>
            <person name="Kallscheuer N."/>
            <person name="Luecker S."/>
            <person name="Lage O.M."/>
            <person name="Pohl T."/>
            <person name="Merkel B.J."/>
            <person name="Hornburger P."/>
            <person name="Mueller R.-W."/>
            <person name="Bruemmer F."/>
            <person name="Labrenz M."/>
            <person name="Spormann A.M."/>
            <person name="Op Den Camp H."/>
            <person name="Overmann J."/>
            <person name="Amann R."/>
            <person name="Jetten M.S.M."/>
            <person name="Mascher T."/>
            <person name="Medema M.H."/>
            <person name="Devos D.P."/>
            <person name="Kaster A.-K."/>
            <person name="Ovreas L."/>
            <person name="Rohde M."/>
            <person name="Galperin M.Y."/>
            <person name="Jogler C."/>
        </authorList>
    </citation>
    <scope>NUCLEOTIDE SEQUENCE [LARGE SCALE GENOMIC DNA]</scope>
    <source>
        <strain evidence="3 4">CA85</strain>
    </source>
</reference>
<proteinExistence type="predicted"/>
<name>A0A5C5YIY3_9BACT</name>
<keyword evidence="2" id="KW-0812">Transmembrane</keyword>
<sequence>MDDKLQSLFQSRRFWVAAGGVVLVFLLPFEVKLLVTLLLAAWIIGDSIRSTKAILLALTLAIAAPGFAIAGDLHDTCREATVRIRNGNSMGSGTLFRESEEHLYVLTNAHVAGTGLGNRVQVEFWKEGHQSRPIEAETVAVAYIPRAYRDIAVVRVDRRALGNYRPPVIPLADSQDSFNYQNIFSVGCPSGRWPTAFEGFALRRQANGGDTIHFVPMPAGGRSGSAIFDVNGGEAQIIGLIAWRSTDSGGHGLDGRGETHGYGIAMTHQEVWAGLSGKQTTSSVLLVPPPNAVPLATEVEPDAKVETKPEVPDGEENQGESDEVILKYSDPFAIERDVESIRAQRLPSGIPATGSDRDIMLLYQDSVTEGPQSSPPALAYQGSCCQNCGCYLTTAGNCPNGQCPLPQRQQQPQQYGQDRGGGGLFPSLPRNREQGELENHLLRRPGERLRELWPFPSVKDIVTWSIIGFFVFYFIGQFFKARVKRFIGDLATNLANTEVEDEPEPPAPKSRAKPAATRTRKRTAAK</sequence>
<accession>A0A5C5YIY3</accession>
<dbReference type="RefSeq" id="WP_146389201.1">
    <property type="nucleotide sequence ID" value="NZ_SJPK01000001.1"/>
</dbReference>
<dbReference type="Pfam" id="PF13365">
    <property type="entry name" value="Trypsin_2"/>
    <property type="match status" value="1"/>
</dbReference>
<gene>
    <name evidence="3" type="ORF">CA85_01200</name>
</gene>
<evidence type="ECO:0000313" key="3">
    <source>
        <dbReference type="EMBL" id="TWT74834.1"/>
    </source>
</evidence>
<dbReference type="Proteomes" id="UP000318053">
    <property type="component" value="Unassembled WGS sequence"/>
</dbReference>
<feature type="region of interest" description="Disordered" evidence="1">
    <location>
        <begin position="303"/>
        <end position="322"/>
    </location>
</feature>
<dbReference type="AlphaFoldDB" id="A0A5C5YIY3"/>
<feature type="transmembrane region" description="Helical" evidence="2">
    <location>
        <begin position="14"/>
        <end position="41"/>
    </location>
</feature>
<dbReference type="InterPro" id="IPR009003">
    <property type="entry name" value="Peptidase_S1_PA"/>
</dbReference>
<dbReference type="EMBL" id="SJPK01000001">
    <property type="protein sequence ID" value="TWT74834.1"/>
    <property type="molecule type" value="Genomic_DNA"/>
</dbReference>
<feature type="transmembrane region" description="Helical" evidence="2">
    <location>
        <begin position="461"/>
        <end position="479"/>
    </location>
</feature>
<dbReference type="OrthoDB" id="236165at2"/>
<feature type="transmembrane region" description="Helical" evidence="2">
    <location>
        <begin position="53"/>
        <end position="71"/>
    </location>
</feature>
<comment type="caution">
    <text evidence="3">The sequence shown here is derived from an EMBL/GenBank/DDBJ whole genome shotgun (WGS) entry which is preliminary data.</text>
</comment>
<feature type="compositionally biased region" description="Acidic residues" evidence="1">
    <location>
        <begin position="312"/>
        <end position="322"/>
    </location>
</feature>
<keyword evidence="4" id="KW-1185">Reference proteome</keyword>
<keyword evidence="2" id="KW-1133">Transmembrane helix</keyword>
<protein>
    <submittedName>
        <fullName evidence="3">Uncharacterized protein</fullName>
    </submittedName>
</protein>
<organism evidence="3 4">
    <name type="scientific">Allorhodopirellula solitaria</name>
    <dbReference type="NCBI Taxonomy" id="2527987"/>
    <lineage>
        <taxon>Bacteria</taxon>
        <taxon>Pseudomonadati</taxon>
        <taxon>Planctomycetota</taxon>
        <taxon>Planctomycetia</taxon>
        <taxon>Pirellulales</taxon>
        <taxon>Pirellulaceae</taxon>
        <taxon>Allorhodopirellula</taxon>
    </lineage>
</organism>
<dbReference type="SUPFAM" id="SSF50494">
    <property type="entry name" value="Trypsin-like serine proteases"/>
    <property type="match status" value="1"/>
</dbReference>
<dbReference type="Gene3D" id="2.40.10.120">
    <property type="match status" value="1"/>
</dbReference>